<keyword evidence="3" id="KW-1185">Reference proteome</keyword>
<dbReference type="RefSeq" id="WP_267620115.1">
    <property type="nucleotide sequence ID" value="NZ_JAODIW010000004.1"/>
</dbReference>
<protein>
    <submittedName>
        <fullName evidence="2">HalOD1 output domain-containing protein</fullName>
    </submittedName>
</protein>
<evidence type="ECO:0000313" key="2">
    <source>
        <dbReference type="EMBL" id="MFC4359049.1"/>
    </source>
</evidence>
<feature type="domain" description="Halobacterial output" evidence="1">
    <location>
        <begin position="30"/>
        <end position="96"/>
    </location>
</feature>
<dbReference type="Pfam" id="PF18545">
    <property type="entry name" value="HalOD1"/>
    <property type="match status" value="1"/>
</dbReference>
<name>A0ABD5PDT4_9EURY</name>
<gene>
    <name evidence="2" type="ORF">ACFO0N_13955</name>
</gene>
<organism evidence="2 3">
    <name type="scientific">Halobium salinum</name>
    <dbReference type="NCBI Taxonomy" id="1364940"/>
    <lineage>
        <taxon>Archaea</taxon>
        <taxon>Methanobacteriati</taxon>
        <taxon>Methanobacteriota</taxon>
        <taxon>Stenosarchaea group</taxon>
        <taxon>Halobacteria</taxon>
        <taxon>Halobacteriales</taxon>
        <taxon>Haloferacaceae</taxon>
        <taxon>Halobium</taxon>
    </lineage>
</organism>
<dbReference type="EMBL" id="JBHSDS010000007">
    <property type="protein sequence ID" value="MFC4359049.1"/>
    <property type="molecule type" value="Genomic_DNA"/>
</dbReference>
<proteinExistence type="predicted"/>
<comment type="caution">
    <text evidence="2">The sequence shown here is derived from an EMBL/GenBank/DDBJ whole genome shotgun (WGS) entry which is preliminary data.</text>
</comment>
<dbReference type="Proteomes" id="UP001595921">
    <property type="component" value="Unassembled WGS sequence"/>
</dbReference>
<evidence type="ECO:0000313" key="3">
    <source>
        <dbReference type="Proteomes" id="UP001595921"/>
    </source>
</evidence>
<dbReference type="AlphaFoldDB" id="A0ABD5PDT4"/>
<evidence type="ECO:0000259" key="1">
    <source>
        <dbReference type="Pfam" id="PF18545"/>
    </source>
</evidence>
<reference evidence="2 3" key="1">
    <citation type="journal article" date="2019" name="Int. J. Syst. Evol. Microbiol.">
        <title>The Global Catalogue of Microorganisms (GCM) 10K type strain sequencing project: providing services to taxonomists for standard genome sequencing and annotation.</title>
        <authorList>
            <consortium name="The Broad Institute Genomics Platform"/>
            <consortium name="The Broad Institute Genome Sequencing Center for Infectious Disease"/>
            <person name="Wu L."/>
            <person name="Ma J."/>
        </authorList>
    </citation>
    <scope>NUCLEOTIDE SEQUENCE [LARGE SCALE GENOMIC DNA]</scope>
    <source>
        <strain evidence="2 3">CGMCC 1.12553</strain>
    </source>
</reference>
<accession>A0ABD5PDT4</accession>
<dbReference type="InterPro" id="IPR040624">
    <property type="entry name" value="HalOD1"/>
</dbReference>
<sequence length="103" mass="11317">MTPPFRALRNFRYDDRRDQYRADYGGAPTQELLVDVALALAEVLGVDTDEIEPLHRCLDTDAFDALVGSGPTGEGLVGGPVAFRVEGCRVTVTTDELTFERLD</sequence>